<proteinExistence type="predicted"/>
<protein>
    <submittedName>
        <fullName evidence="2">Uncharacterized protein</fullName>
    </submittedName>
</protein>
<accession>A0AAV3Y0Z7</accession>
<dbReference type="EMBL" id="BLXT01000300">
    <property type="protein sequence ID" value="GFN75888.1"/>
    <property type="molecule type" value="Genomic_DNA"/>
</dbReference>
<sequence length="106" mass="12333">MYPRYSEGMPNEVRPPFRKAVPNRMPSSLKGEQQPQRRRHGICTSLKVCLVVCQTAGRRKKQQFKDYSHNYGVELFNNPILDLIHSQTKRSHYASTSPEQNRQMTA</sequence>
<dbReference type="Proteomes" id="UP000735302">
    <property type="component" value="Unassembled WGS sequence"/>
</dbReference>
<gene>
    <name evidence="2" type="ORF">PoB_000239400</name>
</gene>
<evidence type="ECO:0000313" key="2">
    <source>
        <dbReference type="EMBL" id="GFN75888.1"/>
    </source>
</evidence>
<organism evidence="2 3">
    <name type="scientific">Plakobranchus ocellatus</name>
    <dbReference type="NCBI Taxonomy" id="259542"/>
    <lineage>
        <taxon>Eukaryota</taxon>
        <taxon>Metazoa</taxon>
        <taxon>Spiralia</taxon>
        <taxon>Lophotrochozoa</taxon>
        <taxon>Mollusca</taxon>
        <taxon>Gastropoda</taxon>
        <taxon>Heterobranchia</taxon>
        <taxon>Euthyneura</taxon>
        <taxon>Panpulmonata</taxon>
        <taxon>Sacoglossa</taxon>
        <taxon>Placobranchoidea</taxon>
        <taxon>Plakobranchidae</taxon>
        <taxon>Plakobranchus</taxon>
    </lineage>
</organism>
<feature type="compositionally biased region" description="Polar residues" evidence="1">
    <location>
        <begin position="93"/>
        <end position="106"/>
    </location>
</feature>
<evidence type="ECO:0000256" key="1">
    <source>
        <dbReference type="SAM" id="MobiDB-lite"/>
    </source>
</evidence>
<evidence type="ECO:0000313" key="3">
    <source>
        <dbReference type="Proteomes" id="UP000735302"/>
    </source>
</evidence>
<comment type="caution">
    <text evidence="2">The sequence shown here is derived from an EMBL/GenBank/DDBJ whole genome shotgun (WGS) entry which is preliminary data.</text>
</comment>
<name>A0AAV3Y0Z7_9GAST</name>
<keyword evidence="3" id="KW-1185">Reference proteome</keyword>
<reference evidence="2 3" key="1">
    <citation type="journal article" date="2021" name="Elife">
        <title>Chloroplast acquisition without the gene transfer in kleptoplastic sea slugs, Plakobranchus ocellatus.</title>
        <authorList>
            <person name="Maeda T."/>
            <person name="Takahashi S."/>
            <person name="Yoshida T."/>
            <person name="Shimamura S."/>
            <person name="Takaki Y."/>
            <person name="Nagai Y."/>
            <person name="Toyoda A."/>
            <person name="Suzuki Y."/>
            <person name="Arimoto A."/>
            <person name="Ishii H."/>
            <person name="Satoh N."/>
            <person name="Nishiyama T."/>
            <person name="Hasebe M."/>
            <person name="Maruyama T."/>
            <person name="Minagawa J."/>
            <person name="Obokata J."/>
            <person name="Shigenobu S."/>
        </authorList>
    </citation>
    <scope>NUCLEOTIDE SEQUENCE [LARGE SCALE GENOMIC DNA]</scope>
</reference>
<feature type="region of interest" description="Disordered" evidence="1">
    <location>
        <begin position="87"/>
        <end position="106"/>
    </location>
</feature>
<dbReference type="AlphaFoldDB" id="A0AAV3Y0Z7"/>
<feature type="region of interest" description="Disordered" evidence="1">
    <location>
        <begin position="1"/>
        <end position="38"/>
    </location>
</feature>